<dbReference type="Proteomes" id="UP000019141">
    <property type="component" value="Unassembled WGS sequence"/>
</dbReference>
<protein>
    <submittedName>
        <fullName evidence="1">Uncharacterized protein</fullName>
    </submittedName>
</protein>
<dbReference type="AlphaFoldDB" id="W4LWT2"/>
<gene>
    <name evidence="1" type="ORF">ETSY1_03990</name>
</gene>
<reference evidence="1 2" key="1">
    <citation type="journal article" date="2014" name="Nature">
        <title>An environmental bacterial taxon with a large and distinct metabolic repertoire.</title>
        <authorList>
            <person name="Wilson M.C."/>
            <person name="Mori T."/>
            <person name="Ruckert C."/>
            <person name="Uria A.R."/>
            <person name="Helf M.J."/>
            <person name="Takada K."/>
            <person name="Gernert C."/>
            <person name="Steffens U.A."/>
            <person name="Heycke N."/>
            <person name="Schmitt S."/>
            <person name="Rinke C."/>
            <person name="Helfrich E.J."/>
            <person name="Brachmann A.O."/>
            <person name="Gurgui C."/>
            <person name="Wakimoto T."/>
            <person name="Kracht M."/>
            <person name="Crusemann M."/>
            <person name="Hentschel U."/>
            <person name="Abe I."/>
            <person name="Matsunaga S."/>
            <person name="Kalinowski J."/>
            <person name="Takeyama H."/>
            <person name="Piel J."/>
        </authorList>
    </citation>
    <scope>NUCLEOTIDE SEQUENCE [LARGE SCALE GENOMIC DNA]</scope>
    <source>
        <strain evidence="2">TSY1</strain>
    </source>
</reference>
<organism evidence="1 2">
    <name type="scientific">Entotheonella factor</name>
    <dbReference type="NCBI Taxonomy" id="1429438"/>
    <lineage>
        <taxon>Bacteria</taxon>
        <taxon>Pseudomonadati</taxon>
        <taxon>Nitrospinota/Tectimicrobiota group</taxon>
        <taxon>Candidatus Tectimicrobiota</taxon>
        <taxon>Candidatus Entotheonellia</taxon>
        <taxon>Candidatus Entotheonellales</taxon>
        <taxon>Candidatus Entotheonellaceae</taxon>
        <taxon>Candidatus Entotheonella</taxon>
    </lineage>
</organism>
<accession>W4LWT2</accession>
<dbReference type="EMBL" id="AZHW01000154">
    <property type="protein sequence ID" value="ETX02343.1"/>
    <property type="molecule type" value="Genomic_DNA"/>
</dbReference>
<keyword evidence="2" id="KW-1185">Reference proteome</keyword>
<sequence length="224" mass="24423">MTVDEQRKLGVKLASKNDAPKTLELIKNTDCVYSQIFECAAEELGVDRLAEIVLKSEEPAWAWALLRHIDGIDDHRDALLEMGAPMAADVQAASEASEATLGRIAAFELDVAGGAGYSAYFTMFWSPSPHVIEPAAGYPRQTPPYKWSNIVRVFASTANLCQYFALPDAPLQTGDTVWMVVDVSGGGWYYTKFRYTFDPTSGATAVISGHGTTTTATFTQKIKI</sequence>
<proteinExistence type="predicted"/>
<evidence type="ECO:0000313" key="2">
    <source>
        <dbReference type="Proteomes" id="UP000019141"/>
    </source>
</evidence>
<comment type="caution">
    <text evidence="1">The sequence shown here is derived from an EMBL/GenBank/DDBJ whole genome shotgun (WGS) entry which is preliminary data.</text>
</comment>
<evidence type="ECO:0000313" key="1">
    <source>
        <dbReference type="EMBL" id="ETX02343.1"/>
    </source>
</evidence>
<dbReference type="HOGENOM" id="CLU_1233165_0_0_7"/>
<name>W4LWT2_ENTF1</name>